<dbReference type="InterPro" id="IPR000551">
    <property type="entry name" value="MerR-type_HTH_dom"/>
</dbReference>
<feature type="domain" description="HTH merR-type" evidence="5">
    <location>
        <begin position="1"/>
        <end position="72"/>
    </location>
</feature>
<dbReference type="PANTHER" id="PTHR30204">
    <property type="entry name" value="REDOX-CYCLING DRUG-SENSING TRANSCRIPTIONAL ACTIVATOR SOXR"/>
    <property type="match status" value="1"/>
</dbReference>
<dbReference type="InterPro" id="IPR047057">
    <property type="entry name" value="MerR_fam"/>
</dbReference>
<dbReference type="KEGG" id="ladl:NCTC12735_01275"/>
<evidence type="ECO:0000313" key="6">
    <source>
        <dbReference type="EMBL" id="KTC66128.1"/>
    </source>
</evidence>
<evidence type="ECO:0000313" key="7">
    <source>
        <dbReference type="EMBL" id="VEH85640.1"/>
    </source>
</evidence>
<evidence type="ECO:0000256" key="3">
    <source>
        <dbReference type="ARBA" id="ARBA00023125"/>
    </source>
</evidence>
<evidence type="ECO:0000256" key="2">
    <source>
        <dbReference type="ARBA" id="ARBA00023015"/>
    </source>
</evidence>
<dbReference type="Proteomes" id="UP000281170">
    <property type="component" value="Plasmid 19"/>
</dbReference>
<geneLocation type="plasmid" evidence="7 9">
    <name>19</name>
</geneLocation>
<keyword evidence="2" id="KW-0805">Transcription regulation</keyword>
<dbReference type="AlphaFoldDB" id="A0A0W0R4Y1"/>
<dbReference type="RefSeq" id="WP_058461832.1">
    <property type="nucleotide sequence ID" value="NZ_CAAAHS010000005.1"/>
</dbReference>
<dbReference type="Gene3D" id="1.10.1660.10">
    <property type="match status" value="1"/>
</dbReference>
<dbReference type="PROSITE" id="PS50937">
    <property type="entry name" value="HTH_MERR_2"/>
    <property type="match status" value="1"/>
</dbReference>
<dbReference type="SMART" id="SM00422">
    <property type="entry name" value="HTH_MERR"/>
    <property type="match status" value="1"/>
</dbReference>
<dbReference type="EMBL" id="LR134428">
    <property type="protein sequence ID" value="VEH85640.1"/>
    <property type="molecule type" value="Genomic_DNA"/>
</dbReference>
<dbReference type="STRING" id="45056.Lade_0786"/>
<dbReference type="GO" id="GO:0003677">
    <property type="term" value="F:DNA binding"/>
    <property type="evidence" value="ECO:0007669"/>
    <property type="project" value="UniProtKB-KW"/>
</dbReference>
<dbReference type="PANTHER" id="PTHR30204:SF69">
    <property type="entry name" value="MERR-FAMILY TRANSCRIPTIONAL REGULATOR"/>
    <property type="match status" value="1"/>
</dbReference>
<evidence type="ECO:0000313" key="9">
    <source>
        <dbReference type="Proteomes" id="UP000281170"/>
    </source>
</evidence>
<evidence type="ECO:0000256" key="4">
    <source>
        <dbReference type="ARBA" id="ARBA00023163"/>
    </source>
</evidence>
<dbReference type="GO" id="GO:0003700">
    <property type="term" value="F:DNA-binding transcription factor activity"/>
    <property type="evidence" value="ECO:0007669"/>
    <property type="project" value="InterPro"/>
</dbReference>
<evidence type="ECO:0000259" key="5">
    <source>
        <dbReference type="PROSITE" id="PS50937"/>
    </source>
</evidence>
<keyword evidence="3" id="KW-0238">DNA-binding</keyword>
<dbReference type="Proteomes" id="UP000054859">
    <property type="component" value="Unassembled WGS sequence"/>
</dbReference>
<keyword evidence="4" id="KW-0804">Transcription</keyword>
<keyword evidence="1" id="KW-0678">Repressor</keyword>
<dbReference type="SUPFAM" id="SSF46955">
    <property type="entry name" value="Putative DNA-binding domain"/>
    <property type="match status" value="1"/>
</dbReference>
<dbReference type="OrthoDB" id="9808480at2"/>
<proteinExistence type="predicted"/>
<organism evidence="6 8">
    <name type="scientific">Legionella adelaidensis</name>
    <dbReference type="NCBI Taxonomy" id="45056"/>
    <lineage>
        <taxon>Bacteria</taxon>
        <taxon>Pseudomonadati</taxon>
        <taxon>Pseudomonadota</taxon>
        <taxon>Gammaproteobacteria</taxon>
        <taxon>Legionellales</taxon>
        <taxon>Legionellaceae</taxon>
        <taxon>Legionella</taxon>
    </lineage>
</organism>
<keyword evidence="7" id="KW-0614">Plasmid</keyword>
<gene>
    <name evidence="7" type="primary">merR</name>
    <name evidence="6" type="ORF">Lade_0786</name>
    <name evidence="7" type="ORF">NCTC12735_01275</name>
</gene>
<dbReference type="PATRIC" id="fig|45056.6.peg.814"/>
<name>A0A0W0R4Y1_9GAMM</name>
<evidence type="ECO:0000256" key="1">
    <source>
        <dbReference type="ARBA" id="ARBA00022491"/>
    </source>
</evidence>
<dbReference type="CDD" id="cd01106">
    <property type="entry name" value="HTH_TipAL-Mta"/>
    <property type="match status" value="1"/>
</dbReference>
<sequence length="312" mass="35985">MTQWFVKDLSKLTGVSVQTLHHYDRIKLLQPSLRLSNGYRVYSEKDLLKLQQIIALKFFGFELSKIKALLFEGSNAIQHFGNQAQVLEQKANALLQGAKTLRSIIDSVDDEQSIPWETIIHLIEVYNMTEKLEHSWVAEIFTPTELKQYAEFEKELKKNSTPEQKVAFEKTWLDLVEEIKANLDEDPCSSVGIRLGKKTMEWVNGVYGKKYAHLRTKKFEQGFGEGKGLEEVGLTPEVVSWMDKAMDAYWRDRIYGILSQVGKAPASIVLKLWNEVLDDMYGEESARKKELYEVVFKDEKISAEAKIWLRSL</sequence>
<protein>
    <submittedName>
        <fullName evidence="6">MerR family transcriptional regulator</fullName>
    </submittedName>
</protein>
<dbReference type="Pfam" id="PF13411">
    <property type="entry name" value="MerR_1"/>
    <property type="match status" value="1"/>
</dbReference>
<keyword evidence="8" id="KW-1185">Reference proteome</keyword>
<dbReference type="EMBL" id="LNKA01000001">
    <property type="protein sequence ID" value="KTC66128.1"/>
    <property type="molecule type" value="Genomic_DNA"/>
</dbReference>
<reference evidence="7 9" key="2">
    <citation type="submission" date="2018-12" db="EMBL/GenBank/DDBJ databases">
        <authorList>
            <consortium name="Pathogen Informatics"/>
        </authorList>
    </citation>
    <scope>NUCLEOTIDE SEQUENCE [LARGE SCALE GENOMIC DNA]</scope>
    <source>
        <strain evidence="7 9">NCTC12735</strain>
        <plasmid evidence="9">19</plasmid>
    </source>
</reference>
<dbReference type="InterPro" id="IPR009061">
    <property type="entry name" value="DNA-bd_dom_put_sf"/>
</dbReference>
<evidence type="ECO:0000313" key="8">
    <source>
        <dbReference type="Proteomes" id="UP000054859"/>
    </source>
</evidence>
<accession>A0A0W0R4Y1</accession>
<reference evidence="6 8" key="1">
    <citation type="submission" date="2015-11" db="EMBL/GenBank/DDBJ databases">
        <title>Identification of large and diverse effector repertoires of 38 Legionella species.</title>
        <authorList>
            <person name="Burstein D."/>
            <person name="Amaro F."/>
            <person name="Zusman T."/>
            <person name="Lifshitz Z."/>
            <person name="Cohen O."/>
            <person name="Gilbert J.A."/>
            <person name="Pupko T."/>
            <person name="Shuman H.A."/>
            <person name="Segal G."/>
        </authorList>
    </citation>
    <scope>NUCLEOTIDE SEQUENCE [LARGE SCALE GENOMIC DNA]</scope>
    <source>
        <strain evidence="6 8">1762-AUS-E</strain>
    </source>
</reference>